<evidence type="ECO:0000256" key="4">
    <source>
        <dbReference type="ARBA" id="ARBA00022984"/>
    </source>
</evidence>
<sequence>MSRKDLEHAFPFVRAASDGRIDHGQLVLVGQEGTHGVRSAGHRSSLARAAAGAPPCRPRTADDRGSRLNSTPVADPLTNSGAPIGIFDSGVGGLTVARAIIDQLPNESILYVGDTAHSPYGPKPIADVRRYTLAVLDDLVAQGVKMIVIACNTASSAMLRDARERYTQALGIPVVEVIQPAVRAAVRQTRNGRVGVIGTVGTIGSKAYDDAFAAAPHLDLFTQACPRFVEFVEAGVTSGAELFDVAEHYLSPLKAAGIDTLVLGCTHYPLMSAAIQYVMGEDVTLVSSAEETAFDVYRTLVKHGIQRTSAAPPVHVYEATGDSQAQFTSLVTRFLGPAVSTVDLVETGTIHLPAKDAIA</sequence>
<evidence type="ECO:0000256" key="8">
    <source>
        <dbReference type="SAM" id="MobiDB-lite"/>
    </source>
</evidence>
<dbReference type="InterPro" id="IPR018187">
    <property type="entry name" value="Asp/Glu_racemase_AS_1"/>
</dbReference>
<feature type="compositionally biased region" description="Polar residues" evidence="8">
    <location>
        <begin position="67"/>
        <end position="76"/>
    </location>
</feature>
<feature type="binding site" evidence="7">
    <location>
        <begin position="120"/>
        <end position="121"/>
    </location>
    <ligand>
        <name>substrate</name>
    </ligand>
</feature>
<dbReference type="InterPro" id="IPR004391">
    <property type="entry name" value="Glu_race"/>
</dbReference>
<feature type="active site" description="Proton donor/acceptor" evidence="7">
    <location>
        <position position="265"/>
    </location>
</feature>
<keyword evidence="6 7" id="KW-0961">Cell wall biogenesis/degradation</keyword>
<dbReference type="InterPro" id="IPR033134">
    <property type="entry name" value="Asp/Glu_racemase_AS_2"/>
</dbReference>
<feature type="binding site" evidence="7">
    <location>
        <begin position="266"/>
        <end position="267"/>
    </location>
    <ligand>
        <name>substrate</name>
    </ligand>
</feature>
<dbReference type="HAMAP" id="MF_00258">
    <property type="entry name" value="Glu_racemase"/>
    <property type="match status" value="1"/>
</dbReference>
<dbReference type="PANTHER" id="PTHR21198:SF2">
    <property type="entry name" value="GLUTAMATE RACEMASE"/>
    <property type="match status" value="1"/>
</dbReference>
<dbReference type="EC" id="5.1.1.3" evidence="2 7"/>
<dbReference type="Gene3D" id="3.40.50.1860">
    <property type="match status" value="2"/>
</dbReference>
<dbReference type="SUPFAM" id="SSF53681">
    <property type="entry name" value="Aspartate/glutamate racemase"/>
    <property type="match status" value="2"/>
</dbReference>
<evidence type="ECO:0000313" key="9">
    <source>
        <dbReference type="EMBL" id="TXN31289.1"/>
    </source>
</evidence>
<evidence type="ECO:0000313" key="10">
    <source>
        <dbReference type="Proteomes" id="UP000321379"/>
    </source>
</evidence>
<proteinExistence type="inferred from homology"/>
<dbReference type="GO" id="GO:0071555">
    <property type="term" value="P:cell wall organization"/>
    <property type="evidence" value="ECO:0007669"/>
    <property type="project" value="UniProtKB-KW"/>
</dbReference>
<evidence type="ECO:0000256" key="1">
    <source>
        <dbReference type="ARBA" id="ARBA00001602"/>
    </source>
</evidence>
<feature type="region of interest" description="Disordered" evidence="8">
    <location>
        <begin position="37"/>
        <end position="76"/>
    </location>
</feature>
<dbReference type="FunFam" id="3.40.50.1860:FF:000001">
    <property type="entry name" value="Glutamate racemase"/>
    <property type="match status" value="1"/>
</dbReference>
<comment type="function">
    <text evidence="7">Provides the (R)-glutamate required for cell wall biosynthesis.</text>
</comment>
<dbReference type="AlphaFoldDB" id="A0A5C8UUM5"/>
<dbReference type="NCBIfam" id="TIGR00067">
    <property type="entry name" value="glut_race"/>
    <property type="match status" value="1"/>
</dbReference>
<evidence type="ECO:0000256" key="2">
    <source>
        <dbReference type="ARBA" id="ARBA00013090"/>
    </source>
</evidence>
<keyword evidence="10" id="KW-1185">Reference proteome</keyword>
<dbReference type="GO" id="GO:0008360">
    <property type="term" value="P:regulation of cell shape"/>
    <property type="evidence" value="ECO:0007669"/>
    <property type="project" value="UniProtKB-KW"/>
</dbReference>
<keyword evidence="4 7" id="KW-0573">Peptidoglycan synthesis</keyword>
<comment type="pathway">
    <text evidence="7">Cell wall biogenesis; peptidoglycan biosynthesis.</text>
</comment>
<gene>
    <name evidence="7" type="primary">murI</name>
    <name evidence="9" type="ORF">FVP33_06900</name>
</gene>
<feature type="active site" description="Proton donor/acceptor" evidence="7">
    <location>
        <position position="151"/>
    </location>
</feature>
<protein>
    <recommendedName>
        <fullName evidence="2 7">Glutamate racemase</fullName>
        <ecNumber evidence="2 7">5.1.1.3</ecNumber>
    </recommendedName>
</protein>
<dbReference type="EMBL" id="VRMG01000005">
    <property type="protein sequence ID" value="TXN31289.1"/>
    <property type="molecule type" value="Genomic_DNA"/>
</dbReference>
<dbReference type="PANTHER" id="PTHR21198">
    <property type="entry name" value="GLUTAMATE RACEMASE"/>
    <property type="match status" value="1"/>
</dbReference>
<dbReference type="InterPro" id="IPR001920">
    <property type="entry name" value="Asp/Glu_race"/>
</dbReference>
<feature type="binding site" evidence="7">
    <location>
        <begin position="88"/>
        <end position="89"/>
    </location>
    <ligand>
        <name>substrate</name>
    </ligand>
</feature>
<dbReference type="PROSITE" id="PS00923">
    <property type="entry name" value="ASP_GLU_RACEMASE_1"/>
    <property type="match status" value="1"/>
</dbReference>
<dbReference type="Pfam" id="PF01177">
    <property type="entry name" value="Asp_Glu_race"/>
    <property type="match status" value="1"/>
</dbReference>
<comment type="similarity">
    <text evidence="7">Belongs to the aspartate/glutamate racemases family.</text>
</comment>
<organism evidence="9 10">
    <name type="scientific">Lacisediminihabitans profunda</name>
    <dbReference type="NCBI Taxonomy" id="2594790"/>
    <lineage>
        <taxon>Bacteria</taxon>
        <taxon>Bacillati</taxon>
        <taxon>Actinomycetota</taxon>
        <taxon>Actinomycetes</taxon>
        <taxon>Micrococcales</taxon>
        <taxon>Microbacteriaceae</taxon>
        <taxon>Lacisediminihabitans</taxon>
    </lineage>
</organism>
<dbReference type="InterPro" id="IPR015942">
    <property type="entry name" value="Asp/Glu/hydantoin_racemase"/>
</dbReference>
<dbReference type="UniPathway" id="UPA00219"/>
<dbReference type="GO" id="GO:0008881">
    <property type="term" value="F:glutamate racemase activity"/>
    <property type="evidence" value="ECO:0007669"/>
    <property type="project" value="UniProtKB-UniRule"/>
</dbReference>
<evidence type="ECO:0000256" key="3">
    <source>
        <dbReference type="ARBA" id="ARBA00022960"/>
    </source>
</evidence>
<comment type="caution">
    <text evidence="9">The sequence shown here is derived from an EMBL/GenBank/DDBJ whole genome shotgun (WGS) entry which is preliminary data.</text>
</comment>
<evidence type="ECO:0000256" key="5">
    <source>
        <dbReference type="ARBA" id="ARBA00023235"/>
    </source>
</evidence>
<dbReference type="GO" id="GO:0009252">
    <property type="term" value="P:peptidoglycan biosynthetic process"/>
    <property type="evidence" value="ECO:0007669"/>
    <property type="project" value="UniProtKB-UniRule"/>
</dbReference>
<reference evidence="9 10" key="1">
    <citation type="submission" date="2019-08" db="EMBL/GenBank/DDBJ databases">
        <title>Bacterial whole genome sequence for Glaciihabitans sp. CHu50b-6-2.</title>
        <authorList>
            <person name="Jin L."/>
        </authorList>
    </citation>
    <scope>NUCLEOTIDE SEQUENCE [LARGE SCALE GENOMIC DNA]</scope>
    <source>
        <strain evidence="9 10">CHu50b-6-2</strain>
    </source>
</reference>
<accession>A0A5C8UUM5</accession>
<dbReference type="Proteomes" id="UP000321379">
    <property type="component" value="Unassembled WGS sequence"/>
</dbReference>
<feature type="compositionally biased region" description="Low complexity" evidence="8">
    <location>
        <begin position="38"/>
        <end position="54"/>
    </location>
</feature>
<feature type="binding site" evidence="7">
    <location>
        <begin position="152"/>
        <end position="153"/>
    </location>
    <ligand>
        <name>substrate</name>
    </ligand>
</feature>
<keyword evidence="3 7" id="KW-0133">Cell shape</keyword>
<comment type="catalytic activity">
    <reaction evidence="1 7">
        <text>L-glutamate = D-glutamate</text>
        <dbReference type="Rhea" id="RHEA:12813"/>
        <dbReference type="ChEBI" id="CHEBI:29985"/>
        <dbReference type="ChEBI" id="CHEBI:29986"/>
        <dbReference type="EC" id="5.1.1.3"/>
    </reaction>
</comment>
<keyword evidence="5 7" id="KW-0413">Isomerase</keyword>
<evidence type="ECO:0000256" key="7">
    <source>
        <dbReference type="HAMAP-Rule" id="MF_00258"/>
    </source>
</evidence>
<dbReference type="PROSITE" id="PS00924">
    <property type="entry name" value="ASP_GLU_RACEMASE_2"/>
    <property type="match status" value="1"/>
</dbReference>
<name>A0A5C8UUM5_9MICO</name>
<evidence type="ECO:0000256" key="6">
    <source>
        <dbReference type="ARBA" id="ARBA00023316"/>
    </source>
</evidence>